<gene>
    <name evidence="5" type="ORF">BDV96DRAFT_645262</name>
</gene>
<keyword evidence="6" id="KW-1185">Reference proteome</keyword>
<feature type="signal peptide" evidence="3">
    <location>
        <begin position="1"/>
        <end position="19"/>
    </location>
</feature>
<evidence type="ECO:0000313" key="5">
    <source>
        <dbReference type="EMBL" id="KAF2116858.1"/>
    </source>
</evidence>
<feature type="compositionally biased region" description="Polar residues" evidence="2">
    <location>
        <begin position="53"/>
        <end position="62"/>
    </location>
</feature>
<organism evidence="5 6">
    <name type="scientific">Lophiotrema nucula</name>
    <dbReference type="NCBI Taxonomy" id="690887"/>
    <lineage>
        <taxon>Eukaryota</taxon>
        <taxon>Fungi</taxon>
        <taxon>Dikarya</taxon>
        <taxon>Ascomycota</taxon>
        <taxon>Pezizomycotina</taxon>
        <taxon>Dothideomycetes</taxon>
        <taxon>Pleosporomycetidae</taxon>
        <taxon>Pleosporales</taxon>
        <taxon>Lophiotremataceae</taxon>
        <taxon>Lophiotrema</taxon>
    </lineage>
</organism>
<proteinExistence type="predicted"/>
<dbReference type="Pfam" id="PF00734">
    <property type="entry name" value="CBM_1"/>
    <property type="match status" value="1"/>
</dbReference>
<evidence type="ECO:0000256" key="2">
    <source>
        <dbReference type="SAM" id="MobiDB-lite"/>
    </source>
</evidence>
<evidence type="ECO:0000256" key="3">
    <source>
        <dbReference type="SAM" id="SignalP"/>
    </source>
</evidence>
<feature type="region of interest" description="Disordered" evidence="2">
    <location>
        <begin position="50"/>
        <end position="132"/>
    </location>
</feature>
<dbReference type="AlphaFoldDB" id="A0A6A5ZEU1"/>
<keyword evidence="1 3" id="KW-0732">Signal</keyword>
<feature type="compositionally biased region" description="Low complexity" evidence="2">
    <location>
        <begin position="66"/>
        <end position="106"/>
    </location>
</feature>
<dbReference type="InterPro" id="IPR000254">
    <property type="entry name" value="CBD"/>
</dbReference>
<evidence type="ECO:0000256" key="1">
    <source>
        <dbReference type="ARBA" id="ARBA00022729"/>
    </source>
</evidence>
<dbReference type="OrthoDB" id="2119228at2759"/>
<protein>
    <recommendedName>
        <fullName evidence="4">CBM1 domain-containing protein</fullName>
    </recommendedName>
</protein>
<dbReference type="GO" id="GO:0005975">
    <property type="term" value="P:carbohydrate metabolic process"/>
    <property type="evidence" value="ECO:0007669"/>
    <property type="project" value="InterPro"/>
</dbReference>
<feature type="domain" description="CBM1" evidence="4">
    <location>
        <begin position="135"/>
        <end position="175"/>
    </location>
</feature>
<dbReference type="SMART" id="SM00236">
    <property type="entry name" value="fCBD"/>
    <property type="match status" value="1"/>
</dbReference>
<dbReference type="EMBL" id="ML977320">
    <property type="protein sequence ID" value="KAF2116858.1"/>
    <property type="molecule type" value="Genomic_DNA"/>
</dbReference>
<feature type="chain" id="PRO_5025611162" description="CBM1 domain-containing protein" evidence="3">
    <location>
        <begin position="20"/>
        <end position="179"/>
    </location>
</feature>
<evidence type="ECO:0000313" key="6">
    <source>
        <dbReference type="Proteomes" id="UP000799770"/>
    </source>
</evidence>
<dbReference type="GO" id="GO:0030248">
    <property type="term" value="F:cellulose binding"/>
    <property type="evidence" value="ECO:0007669"/>
    <property type="project" value="InterPro"/>
</dbReference>
<evidence type="ECO:0000259" key="4">
    <source>
        <dbReference type="PROSITE" id="PS51164"/>
    </source>
</evidence>
<dbReference type="Proteomes" id="UP000799770">
    <property type="component" value="Unassembled WGS sequence"/>
</dbReference>
<dbReference type="InterPro" id="IPR035971">
    <property type="entry name" value="CBD_sf"/>
</dbReference>
<sequence>MEIFIVALVISSLISTSFAAPRNRLLEERQRDKTYTITCLGPSCPDYPPTTLELPTSVSIPGSVNPPKTTSTPKPVTTTKPSTPKTSSTPPPVSTKKSTVQPTSKYTPPPDDPPSKTQKPPSPTTGEVGPSSTRCPVPLYYQCGGYYDGKPWTGCTKCVSGANCVPQNDFYNQCVAVDD</sequence>
<dbReference type="SUPFAM" id="SSF57180">
    <property type="entry name" value="Cellulose-binding domain"/>
    <property type="match status" value="1"/>
</dbReference>
<accession>A0A6A5ZEU1</accession>
<name>A0A6A5ZEU1_9PLEO</name>
<dbReference type="PROSITE" id="PS51164">
    <property type="entry name" value="CBM1_2"/>
    <property type="match status" value="1"/>
</dbReference>
<dbReference type="GO" id="GO:0005576">
    <property type="term" value="C:extracellular region"/>
    <property type="evidence" value="ECO:0007669"/>
    <property type="project" value="InterPro"/>
</dbReference>
<reference evidence="5" key="1">
    <citation type="journal article" date="2020" name="Stud. Mycol.">
        <title>101 Dothideomycetes genomes: a test case for predicting lifestyles and emergence of pathogens.</title>
        <authorList>
            <person name="Haridas S."/>
            <person name="Albert R."/>
            <person name="Binder M."/>
            <person name="Bloem J."/>
            <person name="Labutti K."/>
            <person name="Salamov A."/>
            <person name="Andreopoulos B."/>
            <person name="Baker S."/>
            <person name="Barry K."/>
            <person name="Bills G."/>
            <person name="Bluhm B."/>
            <person name="Cannon C."/>
            <person name="Castanera R."/>
            <person name="Culley D."/>
            <person name="Daum C."/>
            <person name="Ezra D."/>
            <person name="Gonzalez J."/>
            <person name="Henrissat B."/>
            <person name="Kuo A."/>
            <person name="Liang C."/>
            <person name="Lipzen A."/>
            <person name="Lutzoni F."/>
            <person name="Magnuson J."/>
            <person name="Mondo S."/>
            <person name="Nolan M."/>
            <person name="Ohm R."/>
            <person name="Pangilinan J."/>
            <person name="Park H.-J."/>
            <person name="Ramirez L."/>
            <person name="Alfaro M."/>
            <person name="Sun H."/>
            <person name="Tritt A."/>
            <person name="Yoshinaga Y."/>
            <person name="Zwiers L.-H."/>
            <person name="Turgeon B."/>
            <person name="Goodwin S."/>
            <person name="Spatafora J."/>
            <person name="Crous P."/>
            <person name="Grigoriev I."/>
        </authorList>
    </citation>
    <scope>NUCLEOTIDE SEQUENCE</scope>
    <source>
        <strain evidence="5">CBS 627.86</strain>
    </source>
</reference>